<keyword evidence="10 32" id="KW-1165">Clathrin-mediated endocytosis of virus by host</keyword>
<feature type="region of interest" description="V5" evidence="32">
    <location>
        <begin position="460"/>
        <end position="470"/>
    </location>
</feature>
<evidence type="ECO:0000256" key="28">
    <source>
        <dbReference type="ARBA" id="ARBA00023180"/>
    </source>
</evidence>
<dbReference type="GO" id="GO:0039654">
    <property type="term" value="P:fusion of virus membrane with host endosome membrane"/>
    <property type="evidence" value="ECO:0007669"/>
    <property type="project" value="UniProtKB-UniRule"/>
</dbReference>
<evidence type="ECO:0000256" key="10">
    <source>
        <dbReference type="ARBA" id="ARBA00022570"/>
    </source>
</evidence>
<keyword evidence="20 32" id="KW-0261">Viral envelope protein</keyword>
<keyword evidence="7 32" id="KW-1168">Fusion of virus membrane with host membrane</keyword>
<dbReference type="Pfam" id="PF00517">
    <property type="entry name" value="GP41"/>
    <property type="match status" value="1"/>
</dbReference>
<dbReference type="Gene3D" id="1.10.287.210">
    <property type="match status" value="1"/>
</dbReference>
<evidence type="ECO:0000256" key="24">
    <source>
        <dbReference type="ARBA" id="ARBA00023054"/>
    </source>
</evidence>
<evidence type="ECO:0000256" key="22">
    <source>
        <dbReference type="ARBA" id="ARBA00022989"/>
    </source>
</evidence>
<keyword evidence="28 32" id="KW-0325">Glycoprotein</keyword>
<dbReference type="HAMAP" id="MF_04083">
    <property type="entry name" value="HIV_ENV"/>
    <property type="match status" value="1"/>
</dbReference>
<dbReference type="GO" id="GO:0019062">
    <property type="term" value="P:virion attachment to host cell"/>
    <property type="evidence" value="ECO:0007669"/>
    <property type="project" value="UniProtKB-UniRule"/>
</dbReference>
<dbReference type="InterPro" id="IPR000777">
    <property type="entry name" value="HIV1_Gp120"/>
</dbReference>
<keyword evidence="26 32" id="KW-0564">Palmitate</keyword>
<comment type="miscellaneous">
    <text evidence="32">HIV-1 lineages are divided in three main groups, M (for Major), O (for Outlier), and N (for New, or Non-M, Non-O). The vast majority of strains found worldwide belong to the group M. Group O seems to be endemic to and largely confined to Cameroon and neighboring countries in West Central Africa, where these viruses represent a small minority of HIV-1 strains. The group N is represented by a limited number of isolates from Cameroonian persons. The group M is further subdivided in 9 clades or subtypes (A to D, F to H, J and K).</text>
</comment>
<feature type="chain" id="PRO_5023576955" description="Transmembrane protein gp41" evidence="32">
    <location>
        <begin position="511"/>
        <end position="855"/>
    </location>
</feature>
<evidence type="ECO:0000256" key="6">
    <source>
        <dbReference type="ARBA" id="ARBA00004650"/>
    </source>
</evidence>
<comment type="domain">
    <text evidence="32">The YXXL motif is involved in determining the exact site of viral release at the surface of infected mononuclear cells and promotes endocytosis. YXXL and di-leucine endocytosis motifs interact directly or indirectly with the clathrin adapter complexes, opperate independently, and their activities are not additive.</text>
</comment>
<keyword evidence="25 32" id="KW-0472">Membrane</keyword>
<comment type="PTM">
    <text evidence="32">Highly glycosylated by host. The high number of glycan on the protein is reffered to as 'glycan shield' because it contributes to hide protein sequence from adaptive immune system.</text>
</comment>
<evidence type="ECO:0000256" key="12">
    <source>
        <dbReference type="ARBA" id="ARBA00022595"/>
    </source>
</evidence>
<keyword evidence="24 32" id="KW-0175">Coiled coil</keyword>
<comment type="function">
    <text evidence="32">Envelope glycoprotein gp160: Oligomerizes in the host endoplasmic reticulum into predominantly trimers. In a second time, gp160 transits in the host Golgi, where glycosylation is completed. The precursor is then proteolytically cleaved in the trans-Golgi and thereby activated by cellular furin or furin-like proteases to produce gp120 and gp41.</text>
</comment>
<evidence type="ECO:0000256" key="29">
    <source>
        <dbReference type="ARBA" id="ARBA00023280"/>
    </source>
</evidence>
<feature type="chain" id="PRO_5023576956" description="Envelope glycoprotein gp160" evidence="32">
    <location>
        <begin position="33"/>
        <end position="855"/>
    </location>
</feature>
<dbReference type="FunFam" id="1.10.287.210:FF:000001">
    <property type="entry name" value="Envelope glycoprotein gp160"/>
    <property type="match status" value="1"/>
</dbReference>
<comment type="domain">
    <text evidence="32">The CD4-binding region is targeted by the antibody b12.</text>
</comment>
<keyword evidence="22 32" id="KW-1133">Transmembrane helix</keyword>
<sequence>MRVKETMKNYQHLWRWGMMLFGMLMICSAAQEESWVTVYYGVPVWRDANATLFCASDAKAYKTEAHNVWATHACVPTDPNPQEIALENVTENFNMWKNNMVEQMHEDIISLWDQSLKPCVELTPLCVTLNCTDLNTTSANTTSAPTIKEEMRNCSFNMTTTVRDRMHREYALFYKLDVVPIDNDNNTNTSYRNYRLISCNTSVIKQACPKVSFEPIPIHYCAPAGFAILKCNDTKFNGSGPCKNVSTVQCTHGIRPVVSTQLLLNGSLAEEDVVIRSENFTNNAKTIIVQLKDPVKINCTRPNNNTRKSIHMGPGRAMYATGDIIGDMRQAHCTINETEWNNTLKQIAIKLREQFGSNKTIAFKNSSGGDLEIEMHSFNCGGEFFYCNTTQLFNSTWNDTTINRTEGSNTRNITLPCRIKQIINKWQEVGKAMYAPPIRGQIRCSSNITGLLLTRDGGADTNTTEIFRPGGGDMRDNWRSELYKYKVVRIEPIGIAPTKAKRRVVQREKRAVGIGALFLGFLGAAGSTMGAASLTLTVQARQLLSGIVQQQNNLLRAIEAQQHLLQLTVWGIKQLQARVLAVERYLRDQQLLGIWGCSGKLICTTTVPWNASWSNKTLGAIWNNMTWMEWEREIDNYTGLIYNLLEESQNQQEKNEQDLLALDKWASLWSWFDISNWLWYIKIFIMIVGGLIGLRIVFAVLSIVNRVRQGYSPLSFQTRLPAQRGPDRPEGIEEEGGERDRDRSGPLVDGFLAIIWVDLRSLCLFSYHRLRDLLLIVTRIVELLGRRGWEALKYWWNLLQYWSQELKNSAVNLLNTTAIAVAEGTDRIIEVVQRACRAILHIPRRIRQGLERLLL</sequence>
<feature type="region of interest" description="Fusion peptide" evidence="32">
    <location>
        <begin position="511"/>
        <end position="531"/>
    </location>
</feature>
<dbReference type="SUPFAM" id="SSF56502">
    <property type="entry name" value="gp120 core"/>
    <property type="match status" value="2"/>
</dbReference>
<feature type="coiled-coil region" evidence="32">
    <location>
        <begin position="632"/>
        <end position="666"/>
    </location>
</feature>
<keyword evidence="14 32" id="KW-0812">Transmembrane</keyword>
<feature type="transmembrane region" description="Helical" evidence="33">
    <location>
        <begin position="511"/>
        <end position="534"/>
    </location>
</feature>
<evidence type="ECO:0000256" key="4">
    <source>
        <dbReference type="ARBA" id="ARBA00004563"/>
    </source>
</evidence>
<reference evidence="37" key="1">
    <citation type="journal article" date="2005" name="J. Infect. Dis.">
        <title>HIV-1 chemokine coreceptor utilization in paired cerebrospinal fluid and plasma samples: a survey of subjects with viremia.</title>
        <authorList>
            <person name="Spudich S.S."/>
            <person name="Huang W."/>
            <person name="Nilsson A.C."/>
            <person name="Petropoulos C.J."/>
            <person name="Liegler T.J."/>
            <person name="Whitcomb J.M."/>
            <person name="Price R.W."/>
        </authorList>
    </citation>
    <scope>NUCLEOTIDE SEQUENCE</scope>
    <source>
        <strain evidence="37">7069C_c04</strain>
    </source>
</reference>
<keyword evidence="17 32" id="KW-1161">Viral attachment to host cell</keyword>
<feature type="region of interest" description="CD4-binding loop" evidence="32">
    <location>
        <begin position="366"/>
        <end position="376"/>
    </location>
</feature>
<dbReference type="InterPro" id="IPR036377">
    <property type="entry name" value="Gp120_core_sf"/>
</dbReference>
<comment type="caution">
    <text evidence="32 33">Lacks conserved residue(s) required for the propagation of feature annotation.</text>
</comment>
<comment type="domain">
    <text evidence="32 33">The 17 amino acids long immunosuppressive region is present in many retroviral envelope proteins. Synthetic peptides derived from this relatively conserved sequence inhibit immune function in vitro and in vivo.</text>
</comment>
<evidence type="ECO:0000256" key="17">
    <source>
        <dbReference type="ARBA" id="ARBA00022804"/>
    </source>
</evidence>
<feature type="disulfide bond" evidence="32">
    <location>
        <begin position="597"/>
        <end position="603"/>
    </location>
</feature>
<keyword evidence="15 32" id="KW-0053">Apoptosis</keyword>
<feature type="disulfide bond" evidence="32">
    <location>
        <begin position="54"/>
        <end position="74"/>
    </location>
</feature>
<keyword evidence="19 32" id="KW-1043">Host membrane</keyword>
<keyword evidence="30 32" id="KW-0449">Lipoprotein</keyword>
<evidence type="ECO:0000256" key="8">
    <source>
        <dbReference type="ARBA" id="ARBA00022510"/>
    </source>
</evidence>
<evidence type="ECO:0000256" key="5">
    <source>
        <dbReference type="ARBA" id="ARBA00004578"/>
    </source>
</evidence>
<feature type="domain" description="Retroviral envelope protein GP41-like" evidence="36">
    <location>
        <begin position="529"/>
        <end position="718"/>
    </location>
</feature>
<name>Q5D7N1_HV1</name>
<evidence type="ECO:0000256" key="34">
    <source>
        <dbReference type="SAM" id="MobiDB-lite"/>
    </source>
</evidence>
<comment type="subcellular location">
    <molecule>Transmembrane protein gp41</molecule>
    <subcellularLocation>
        <location evidence="32">Virion membrane</location>
        <topology evidence="32">Single-pass type I membrane protein</topology>
    </subcellularLocation>
    <subcellularLocation>
        <location evidence="32">Host cell membrane</location>
        <topology evidence="32">Single-pass type I membrane protein</topology>
    </subcellularLocation>
    <subcellularLocation>
        <location evidence="32">Host endosome membrane</location>
        <topology evidence="32">Single-pass type I membrane protein</topology>
    </subcellularLocation>
    <text evidence="32">It is probably concentrated at the site of budding and incorporated into the virions possibly by contacts between the cytoplasmic tail of Env and the N-terminus of Gag.</text>
</comment>
<evidence type="ECO:0000256" key="9">
    <source>
        <dbReference type="ARBA" id="ARBA00022511"/>
    </source>
</evidence>
<feature type="short sequence motif" description="YXXL motif; contains endocytosis signal" evidence="32">
    <location>
        <begin position="711"/>
        <end position="714"/>
    </location>
</feature>
<evidence type="ECO:0000256" key="14">
    <source>
        <dbReference type="ARBA" id="ARBA00022692"/>
    </source>
</evidence>
<evidence type="ECO:0000256" key="25">
    <source>
        <dbReference type="ARBA" id="ARBA00023136"/>
    </source>
</evidence>
<comment type="subcellular location">
    <subcellularLocation>
        <location evidence="3">Host cell membrane</location>
        <topology evidence="3">Peripheral membrane protein</topology>
    </subcellularLocation>
    <subcellularLocation>
        <location evidence="1">Host cell membrane</location>
        <topology evidence="1">Single-pass type I membrane protein</topology>
    </subcellularLocation>
    <subcellularLocation>
        <location evidence="2">Host endosome membrane</location>
        <topology evidence="2">Peripheral membrane protein</topology>
    </subcellularLocation>
    <subcellularLocation>
        <location evidence="5">Host endosome membrane</location>
        <topology evidence="5">Single-pass type I membrane protein</topology>
    </subcellularLocation>
    <subcellularLocation>
        <location evidence="6">Virion membrane</location>
        <topology evidence="6">Peripheral membrane protein</topology>
    </subcellularLocation>
    <subcellularLocation>
        <location evidence="4">Virion membrane</location>
        <topology evidence="4">Single-pass type I membrane protein</topology>
    </subcellularLocation>
</comment>
<dbReference type="EMBL" id="AY842809">
    <property type="protein sequence ID" value="AAX12644.1"/>
    <property type="molecule type" value="Genomic_RNA"/>
</dbReference>
<feature type="topological domain" description="Cytoplasmic" evidence="32">
    <location>
        <begin position="705"/>
        <end position="855"/>
    </location>
</feature>
<evidence type="ECO:0000256" key="20">
    <source>
        <dbReference type="ARBA" id="ARBA00022879"/>
    </source>
</evidence>
<comment type="subcellular location">
    <molecule>Surface protein gp120</molecule>
    <subcellularLocation>
        <location evidence="32">Virion membrane</location>
        <topology evidence="32">Peripheral membrane protein</topology>
    </subcellularLocation>
    <subcellularLocation>
        <location evidence="32">Host cell membrane</location>
        <topology evidence="32">Peripheral membrane protein</topology>
    </subcellularLocation>
    <subcellularLocation>
        <location evidence="32">Host endosome membrane</location>
        <topology evidence="32">Single-pass type I membrane protein</topology>
    </subcellularLocation>
    <text evidence="32">The surface protein is not anchored to the viral envelope, but associates with the extravirion surface through its binding to TM. It is probably concentrated at the site of budding and incorporated into the virions possibly by contacts between the cytoplasmic tail of Env and the N-terminus of Gag.</text>
</comment>
<dbReference type="FunFam" id="2.170.40.20:FF:000003">
    <property type="entry name" value="Envelope glycoprotein gp160"/>
    <property type="match status" value="1"/>
</dbReference>
<dbReference type="GO" id="GO:1903908">
    <property type="term" value="P:positive regulation of plasma membrane raft polarization"/>
    <property type="evidence" value="ECO:0007669"/>
    <property type="project" value="UniProtKB-UniRule"/>
</dbReference>
<comment type="subunit">
    <text evidence="32">The mature envelope protein (Env) consists of a homotrimer of non-covalently associated gp120-gp41 heterodimers. The resulting complex protrudes from the virus surface as a spike. There seems to be as few as 10 spikes on the average virion. Surface protein gp120 interacts with host CD4, CCR5 and CXCR4. Gp120 also interacts with the C-type lectins CD209/DC-SIGN and CLEC4M/DC-SIGNR (collectively referred to as DC-SIGN(R)). Gp120 and gp41 interact with GalCer. Gp120 interacts with host ITGA4/ITGB7 complex; on CD4+ T-cells, this interaction results in rapid activation of integrin ITGAL/LFA-1, which facilitates efficient cell-to-cell spreading of HIV-1. Gp120 interacts with cell-associated heparan sulfate; this interaction increases virus infectivity on permissive cells and may be involved in infection of CD4- cells.</text>
</comment>
<dbReference type="Pfam" id="PF00516">
    <property type="entry name" value="GP120"/>
    <property type="match status" value="1"/>
</dbReference>
<keyword evidence="18 32" id="KW-0946">Virion</keyword>
<dbReference type="GO" id="GO:0055036">
    <property type="term" value="C:virion membrane"/>
    <property type="evidence" value="ECO:0007669"/>
    <property type="project" value="UniProtKB-SubCell"/>
</dbReference>
<feature type="disulfide bond" evidence="32">
    <location>
        <begin position="221"/>
        <end position="250"/>
    </location>
</feature>
<dbReference type="InterPro" id="IPR000328">
    <property type="entry name" value="GP41-like"/>
</dbReference>
<accession>Q5D7N1</accession>
<feature type="short sequence motif" description="Di-leucine internalization motif" evidence="32">
    <location>
        <begin position="854"/>
        <end position="855"/>
    </location>
</feature>
<evidence type="ECO:0000256" key="30">
    <source>
        <dbReference type="ARBA" id="ARBA00023288"/>
    </source>
</evidence>
<feature type="lipid moiety-binding region" description="S-palmitoyl cysteine; by host" evidence="32">
    <location>
        <position position="836"/>
    </location>
</feature>
<evidence type="ECO:0000256" key="7">
    <source>
        <dbReference type="ARBA" id="ARBA00022506"/>
    </source>
</evidence>
<comment type="PTM">
    <text evidence="32">Specific enzymatic cleavages in vivo yield mature proteins. Envelope glycoproteins are synthesized as a inactive precursor that is heavily N-glycosylated and processed likely by host cell furin in the Golgi to yield the mature SU and TM proteins. The cleavage site between SU and TM requires the minimal sequence [KR]-X-[KR]-R. About 2 of the 9 disulfide bonds of gp41 are reduced by P4HB/PDI, following binding to CD4 receptor.</text>
</comment>
<comment type="function">
    <text evidence="32">Surface protein gp120: Attaches the virus to the host lymphoid cell by binding to the primary receptor CD4. This interaction induces a structural rearrangement creating a high affinity binding site for a chemokine coreceptor like CXCR4 and/or CCR5. Acts as a ligand for CD209/DC-SIGN and CLEC4M/DC-SIGNR, which are respectively found on dendritic cells (DCs), and on endothelial cells of liver sinusoids and lymph node sinuses. These interactions allow capture of viral particles at mucosal surfaces by these cells and subsequent transmission to permissive cells. HIV subverts the migration properties of dendritic cells to gain access to CD4+ T-cells in lymph nodes. Virus transmission to permissive T-cells occurs either in trans (without DCs infection, through viral capture and transmission), or in cis (following DCs productive infection, through the usual CD4-gp120 interaction), thereby inducing a robust infection. In trans infection, bound virions remain infectious over days and it is proposed that they are not degraded, but protected in non-lysosomal acidic organelles within the DCs close to the cell membrane thus contributing to the viral infectious potential during DCs' migration from the periphery to the lymphoid tissues. On arrival at lymphoid tissues, intact virions recycle back to DCs' cell surface allowing virus transmission to CD4+ T-cells.</text>
</comment>
<evidence type="ECO:0000313" key="37">
    <source>
        <dbReference type="EMBL" id="AAX12644.1"/>
    </source>
</evidence>
<feature type="disulfide bond" evidence="32">
    <location>
        <begin position="231"/>
        <end position="242"/>
    </location>
</feature>
<evidence type="ECO:0000256" key="15">
    <source>
        <dbReference type="ARBA" id="ARBA00022703"/>
    </source>
</evidence>
<keyword evidence="16 32" id="KW-0732">Signal</keyword>
<keyword evidence="12 32" id="KW-1162">Viral penetration into host cytoplasm</keyword>
<dbReference type="GO" id="GO:0052031">
    <property type="term" value="P:symbiont-mediated perturbation of host defense response"/>
    <property type="evidence" value="ECO:0007669"/>
    <property type="project" value="UniProtKB-UniRule"/>
</dbReference>
<dbReference type="Gene3D" id="1.20.5.490">
    <property type="entry name" value="Single helix bin"/>
    <property type="match status" value="1"/>
</dbReference>
<evidence type="ECO:0000256" key="13">
    <source>
        <dbReference type="ARBA" id="ARBA00022685"/>
    </source>
</evidence>
<proteinExistence type="inferred from homology"/>
<feature type="region of interest" description="Immunosuppression" evidence="32">
    <location>
        <begin position="573"/>
        <end position="591"/>
    </location>
</feature>
<comment type="domain">
    <text evidence="32">The membrane proximal external region (MPER) present in gp41 is a tryptophan-rich region recognized by the antibodies 2F5, Z13, and 4E10. MPER seems to play a role in fusion.</text>
</comment>
<dbReference type="SUPFAM" id="SSF58069">
    <property type="entry name" value="Virus ectodomain"/>
    <property type="match status" value="1"/>
</dbReference>
<evidence type="ECO:0000256" key="3">
    <source>
        <dbReference type="ARBA" id="ARBA00004505"/>
    </source>
</evidence>
<dbReference type="InterPro" id="IPR037527">
    <property type="entry name" value="Gp160"/>
</dbReference>
<feature type="region of interest" description="Disordered" evidence="34">
    <location>
        <begin position="718"/>
        <end position="743"/>
    </location>
</feature>
<evidence type="ECO:0000256" key="26">
    <source>
        <dbReference type="ARBA" id="ARBA00023139"/>
    </source>
</evidence>
<dbReference type="GO" id="GO:0019031">
    <property type="term" value="C:viral envelope"/>
    <property type="evidence" value="ECO:0007669"/>
    <property type="project" value="UniProtKB-KW"/>
</dbReference>
<evidence type="ECO:0000259" key="35">
    <source>
        <dbReference type="Pfam" id="PF00516"/>
    </source>
</evidence>
<evidence type="ECO:0000256" key="1">
    <source>
        <dbReference type="ARBA" id="ARBA00004402"/>
    </source>
</evidence>
<keyword evidence="21 32" id="KW-1164">Virus endocytosis by host</keyword>
<dbReference type="GO" id="GO:0044175">
    <property type="term" value="C:host cell endosome membrane"/>
    <property type="evidence" value="ECO:0007669"/>
    <property type="project" value="UniProtKB-SubCell"/>
</dbReference>
<keyword evidence="23 32" id="KW-1039">Host endosome</keyword>
<dbReference type="CDD" id="cd09909">
    <property type="entry name" value="HIV-1-like_HR1-HR2"/>
    <property type="match status" value="1"/>
</dbReference>
<evidence type="ECO:0000256" key="16">
    <source>
        <dbReference type="ARBA" id="ARBA00022729"/>
    </source>
</evidence>
<evidence type="ECO:0000256" key="23">
    <source>
        <dbReference type="ARBA" id="ARBA00023046"/>
    </source>
</evidence>
<dbReference type="GO" id="GO:0075512">
    <property type="term" value="P:clathrin-dependent endocytosis of virus by host cell"/>
    <property type="evidence" value="ECO:0007669"/>
    <property type="project" value="UniProtKB-UniRule"/>
</dbReference>
<feature type="lipid moiety-binding region" description="S-palmitoyl cysteine; by host" evidence="32">
    <location>
        <position position="763"/>
    </location>
</feature>
<keyword evidence="13 32" id="KW-0165">Cleavage on pair of basic residues</keyword>
<dbReference type="FunFam" id="1.20.5.490:FF:000001">
    <property type="entry name" value="Envelope glycoprotein gp160"/>
    <property type="match status" value="1"/>
</dbReference>
<feature type="transmembrane region" description="Helical" evidence="33">
    <location>
        <begin position="677"/>
        <end position="704"/>
    </location>
</feature>
<comment type="similarity">
    <text evidence="32">Belongs to the HIV-1 env protein family.</text>
</comment>
<evidence type="ECO:0000256" key="11">
    <source>
        <dbReference type="ARBA" id="ARBA00022581"/>
    </source>
</evidence>
<feature type="region of interest" description="MPER; binding to GalCer" evidence="32">
    <location>
        <begin position="661"/>
        <end position="682"/>
    </location>
</feature>
<comment type="miscellaneous">
    <text evidence="32">Inhibitors targeting HIV-1 viral envelope proteins are used as antiretroviral drugs. Attachment of virions to the cell surface via non-specific interactions and CD4 binding can be blocked by inhibitors that include cyanovirin-N, cyclotriazadisulfonamide analogs, PRO 2000, TNX 355 and PRO 542. In addition, BMS 806 can block CD4-induced conformational changes. Env interactions with the coreceptor molecules can be targeted by CCR5 antagonists including SCH-D, maraviroc (UK 427857) and aplaviroc (GW 873140), and the CXCR4 antagonist AMD 070. Fusion of viral and cellular membranes can be inhibited by peptides such as enfuvirtide and tifuvirtide (T 1249). Resistance to inhibitors associated with mutations in Env are observed. Most of the time, single mutations confer only a modest reduction in drug susceptibility. Combination of several mutations is usually required to develop a high-level drug resistance.</text>
</comment>
<evidence type="ECO:0000256" key="21">
    <source>
        <dbReference type="ARBA" id="ARBA00022890"/>
    </source>
</evidence>
<keyword evidence="31 32" id="KW-1160">Virus entry into host cell</keyword>
<dbReference type="GO" id="GO:0005198">
    <property type="term" value="F:structural molecule activity"/>
    <property type="evidence" value="ECO:0007669"/>
    <property type="project" value="UniProtKB-UniRule"/>
</dbReference>
<evidence type="ECO:0000256" key="18">
    <source>
        <dbReference type="ARBA" id="ARBA00022844"/>
    </source>
</evidence>
<dbReference type="GO" id="GO:0019082">
    <property type="term" value="P:viral protein processing"/>
    <property type="evidence" value="ECO:0007669"/>
    <property type="project" value="UniProtKB-UniRule"/>
</dbReference>
<dbReference type="GO" id="GO:0016020">
    <property type="term" value="C:membrane"/>
    <property type="evidence" value="ECO:0007669"/>
    <property type="project" value="UniProtKB-UniRule"/>
</dbReference>
<evidence type="ECO:0000256" key="27">
    <source>
        <dbReference type="ARBA" id="ARBA00023157"/>
    </source>
</evidence>
<keyword evidence="8 32" id="KW-1170">Fusion of virus membrane with host endosomal membrane</keyword>
<evidence type="ECO:0000256" key="31">
    <source>
        <dbReference type="ARBA" id="ARBA00023296"/>
    </source>
</evidence>
<comment type="domain">
    <text evidence="32">Some of the most genetically diverse regions of the viral genome are present in Env. They are called variable regions 1 through 5 (V1 through V5). Coreceptor usage of gp120 is determined mainly by the primary structure of the third variable region (V3) in the outer domain of gp120. The sequence of V3 determines which coreceptor, CCR5 and/or CXCR4 (corresponding to R5/macrophage, X4/T cell and R5X4/T cell and macrophage tropism), is used to trigger the fusion potential of the Env complex, and hence which cells the virus can infect. Binding to CCR5 involves a region adjacent in addition to V3.</text>
</comment>
<dbReference type="FunFam" id="2.170.40.20:FF:000002">
    <property type="entry name" value="Envelope glycoprotein gp160"/>
    <property type="match status" value="1"/>
</dbReference>
<organismHost>
    <name type="scientific">Homo sapiens</name>
    <name type="common">Human</name>
    <dbReference type="NCBI Taxonomy" id="9606"/>
</organismHost>
<evidence type="ECO:0000256" key="33">
    <source>
        <dbReference type="RuleBase" id="RU363095"/>
    </source>
</evidence>
<gene>
    <name evidence="32 37" type="primary">env</name>
</gene>
<evidence type="ECO:0000259" key="36">
    <source>
        <dbReference type="Pfam" id="PF00517"/>
    </source>
</evidence>
<dbReference type="GO" id="GO:0019064">
    <property type="term" value="P:fusion of virus membrane with host plasma membrane"/>
    <property type="evidence" value="ECO:0007669"/>
    <property type="project" value="UniProtKB-UniRule"/>
</dbReference>
<evidence type="ECO:0000256" key="2">
    <source>
        <dbReference type="ARBA" id="ARBA00004433"/>
    </source>
</evidence>
<feature type="domain" description="Human immunodeficiency virus 1 envelope glycoprotein Gp120" evidence="35">
    <location>
        <begin position="139"/>
        <end position="510"/>
    </location>
</feature>
<dbReference type="GO" id="GO:0020002">
    <property type="term" value="C:host cell plasma membrane"/>
    <property type="evidence" value="ECO:0007669"/>
    <property type="project" value="UniProtKB-SubCell"/>
</dbReference>
<feature type="site" description="Cleavage; by host furin" evidence="32">
    <location>
        <begin position="510"/>
        <end position="511"/>
    </location>
</feature>
<evidence type="ECO:0000256" key="32">
    <source>
        <dbReference type="HAMAP-Rule" id="MF_04083"/>
    </source>
</evidence>
<keyword evidence="27 32" id="KW-1015">Disulfide bond</keyword>
<comment type="function">
    <text evidence="32">Transmembrane protein gp41: Acts as a class I viral fusion protein. Under the current model, the protein has at least 3 conformational states: pre-fusion native state, pre-hairpin intermediate state, and post-fusion hairpin state. During fusion of viral and target intracellular membranes, the coiled coil regions (heptad repeats) assume a trimer-of-hairpins structure, positioning the fusion peptide in close proximity to the C-terminal region of the ectodomain. The formation of this structure appears to drive apposition and subsequent fusion of viral and target cell membranes. Complete fusion occurs in host cell endosomes and is dynamin-dependent, however some lipid transfer might occur at the plasma membrane. The virus undergoes clathrin-dependent internalization long before endosomal fusion, thus minimizing the surface exposure of conserved viral epitopes during fusion and reducing the efficacy of inhibitors targeting these epitopes. Membranes fusion leads to delivery of the nucleocapsid into the cytoplasm.</text>
</comment>
<protein>
    <recommendedName>
        <fullName evidence="32">Envelope glycoprotein gp160</fullName>
    </recommendedName>
    <alternativeName>
        <fullName evidence="32">Env polyprotein</fullName>
    </alternativeName>
    <component>
        <recommendedName>
            <fullName evidence="32">Surface protein gp120</fullName>
            <shortName evidence="32">SU</shortName>
        </recommendedName>
        <alternativeName>
            <fullName evidence="32">Glycoprotein 120</fullName>
            <shortName evidence="32">gp120</shortName>
        </alternativeName>
    </component>
    <component>
        <recommendedName>
            <fullName evidence="32">Transmembrane protein gp41</fullName>
            <shortName evidence="32">TM</shortName>
        </recommendedName>
        <alternativeName>
            <fullName evidence="32">Glycoprotein 41</fullName>
            <shortName evidence="32">gp41</shortName>
        </alternativeName>
    </component>
</protein>
<keyword evidence="11 32" id="KW-0945">Host-virus interaction</keyword>
<keyword evidence="29 32" id="KW-0899">Viral immunoevasion</keyword>
<keyword evidence="9 32" id="KW-1032">Host cell membrane</keyword>
<dbReference type="Gene3D" id="2.170.40.20">
    <property type="entry name" value="Human immunodeficiency virus 1, Gp160, envelope glycoprotein"/>
    <property type="match status" value="2"/>
</dbReference>
<organism evidence="37">
    <name type="scientific">Human immunodeficiency virus type 1</name>
    <name type="common">HIV-1</name>
    <dbReference type="NCBI Taxonomy" id="11676"/>
    <lineage>
        <taxon>Viruses</taxon>
        <taxon>Riboviria</taxon>
        <taxon>Pararnavirae</taxon>
        <taxon>Artverviricota</taxon>
        <taxon>Revtraviricetes</taxon>
        <taxon>Ortervirales</taxon>
        <taxon>Retroviridae</taxon>
        <taxon>Orthoretrovirinae</taxon>
        <taxon>Lentivirus</taxon>
        <taxon>Lentivirus humimdef1</taxon>
    </lineage>
</organism>
<dbReference type="GO" id="GO:1903911">
    <property type="term" value="P:positive regulation of receptor clustering"/>
    <property type="evidence" value="ECO:0007669"/>
    <property type="project" value="UniProtKB-UniRule"/>
</dbReference>
<evidence type="ECO:0000256" key="19">
    <source>
        <dbReference type="ARBA" id="ARBA00022870"/>
    </source>
</evidence>
<comment type="PTM">
    <text evidence="32">Palmitoylation of the transmembrane protein and of Env polyprotein (prior to its proteolytic cleavage) is essential for their association with host cell membrane lipid rafts. Palmitoylation is therefore required for envelope trafficking to classical lipid rafts, but not for viral replication.</text>
</comment>